<keyword evidence="3" id="KW-1185">Reference proteome</keyword>
<evidence type="ECO:0000313" key="3">
    <source>
        <dbReference type="Proteomes" id="UP000011083"/>
    </source>
</evidence>
<gene>
    <name evidence="2" type="ORF">ACA1_395390</name>
</gene>
<dbReference type="KEGG" id="acan:ACA1_395390"/>
<evidence type="ECO:0000313" key="2">
    <source>
        <dbReference type="EMBL" id="ELR18712.1"/>
    </source>
</evidence>
<dbReference type="GeneID" id="14919503"/>
<dbReference type="Proteomes" id="UP000011083">
    <property type="component" value="Unassembled WGS sequence"/>
</dbReference>
<feature type="region of interest" description="Disordered" evidence="1">
    <location>
        <begin position="81"/>
        <end position="107"/>
    </location>
</feature>
<protein>
    <submittedName>
        <fullName evidence="2">Uncharacterized protein</fullName>
    </submittedName>
</protein>
<dbReference type="PROSITE" id="PS51257">
    <property type="entry name" value="PROKAR_LIPOPROTEIN"/>
    <property type="match status" value="1"/>
</dbReference>
<dbReference type="AlphaFoldDB" id="L8H0H2"/>
<dbReference type="VEuPathDB" id="AmoebaDB:ACA1_395390"/>
<dbReference type="RefSeq" id="XP_004340755.1">
    <property type="nucleotide sequence ID" value="XM_004340707.1"/>
</dbReference>
<evidence type="ECO:0000256" key="1">
    <source>
        <dbReference type="SAM" id="MobiDB-lite"/>
    </source>
</evidence>
<organism evidence="2 3">
    <name type="scientific">Acanthamoeba castellanii (strain ATCC 30010 / Neff)</name>
    <dbReference type="NCBI Taxonomy" id="1257118"/>
    <lineage>
        <taxon>Eukaryota</taxon>
        <taxon>Amoebozoa</taxon>
        <taxon>Discosea</taxon>
        <taxon>Longamoebia</taxon>
        <taxon>Centramoebida</taxon>
        <taxon>Acanthamoebidae</taxon>
        <taxon>Acanthamoeba</taxon>
    </lineage>
</organism>
<dbReference type="EMBL" id="KB007948">
    <property type="protein sequence ID" value="ELR18712.1"/>
    <property type="molecule type" value="Genomic_DNA"/>
</dbReference>
<name>L8H0H2_ACACF</name>
<proteinExistence type="predicted"/>
<accession>L8H0H2</accession>
<sequence>MRSLTPVGQASFASGCFVTKQGHNVRVTSQHQFICILEVGLQSASAVIHKGAVREPTIRAYLLTRLPHSLLFGRLRGDSELTLQRPSPSSRRHATTPERAEEEDDGELEALVRCPLARKTVAVKVSHW</sequence>
<reference evidence="2 3" key="1">
    <citation type="journal article" date="2013" name="Genome Biol.">
        <title>Genome of Acanthamoeba castellanii highlights extensive lateral gene transfer and early evolution of tyrosine kinase signaling.</title>
        <authorList>
            <person name="Clarke M."/>
            <person name="Lohan A.J."/>
            <person name="Liu B."/>
            <person name="Lagkouvardos I."/>
            <person name="Roy S."/>
            <person name="Zafar N."/>
            <person name="Bertelli C."/>
            <person name="Schilde C."/>
            <person name="Kianianmomeni A."/>
            <person name="Burglin T.R."/>
            <person name="Frech C."/>
            <person name="Turcotte B."/>
            <person name="Kopec K.O."/>
            <person name="Synnott J.M."/>
            <person name="Choo C."/>
            <person name="Paponov I."/>
            <person name="Finkler A."/>
            <person name="Soon Heng Tan C."/>
            <person name="Hutchins A.P."/>
            <person name="Weinmeier T."/>
            <person name="Rattei T."/>
            <person name="Chu J.S."/>
            <person name="Gimenez G."/>
            <person name="Irimia M."/>
            <person name="Rigden D.J."/>
            <person name="Fitzpatrick D.A."/>
            <person name="Lorenzo-Morales J."/>
            <person name="Bateman A."/>
            <person name="Chiu C.H."/>
            <person name="Tang P."/>
            <person name="Hegemann P."/>
            <person name="Fromm H."/>
            <person name="Raoult D."/>
            <person name="Greub G."/>
            <person name="Miranda-Saavedra D."/>
            <person name="Chen N."/>
            <person name="Nash P."/>
            <person name="Ginger M.L."/>
            <person name="Horn M."/>
            <person name="Schaap P."/>
            <person name="Caler L."/>
            <person name="Loftus B."/>
        </authorList>
    </citation>
    <scope>NUCLEOTIDE SEQUENCE [LARGE SCALE GENOMIC DNA]</scope>
    <source>
        <strain evidence="2 3">Neff</strain>
    </source>
</reference>